<proteinExistence type="predicted"/>
<dbReference type="AlphaFoldDB" id="A0A433Q8F3"/>
<dbReference type="Proteomes" id="UP000274822">
    <property type="component" value="Unassembled WGS sequence"/>
</dbReference>
<accession>A0A433Q8F3</accession>
<evidence type="ECO:0000313" key="2">
    <source>
        <dbReference type="Proteomes" id="UP000274822"/>
    </source>
</evidence>
<comment type="caution">
    <text evidence="1">The sequence shown here is derived from an EMBL/GenBank/DDBJ whole genome shotgun (WGS) entry which is preliminary data.</text>
</comment>
<protein>
    <submittedName>
        <fullName evidence="1">Uncharacterized protein</fullName>
    </submittedName>
</protein>
<evidence type="ECO:0000313" key="1">
    <source>
        <dbReference type="EMBL" id="RUS26060.1"/>
    </source>
</evidence>
<sequence>MNMGSVLGMMLIESWCVRASKRWMMDTVVFGHHLQEHQYDFEFDVKDLSVMVEVWNDDSGDYHTQPYMNTQIFSYLPGDDILRPLYVSRTFYVASLHLPITSHHYPEPGIF</sequence>
<reference evidence="1 2" key="1">
    <citation type="journal article" date="2018" name="New Phytol.">
        <title>Phylogenomics of Endogonaceae and evolution of mycorrhizas within Mucoromycota.</title>
        <authorList>
            <person name="Chang Y."/>
            <person name="Desiro A."/>
            <person name="Na H."/>
            <person name="Sandor L."/>
            <person name="Lipzen A."/>
            <person name="Clum A."/>
            <person name="Barry K."/>
            <person name="Grigoriev I.V."/>
            <person name="Martin F.M."/>
            <person name="Stajich J.E."/>
            <person name="Smith M.E."/>
            <person name="Bonito G."/>
            <person name="Spatafora J.W."/>
        </authorList>
    </citation>
    <scope>NUCLEOTIDE SEQUENCE [LARGE SCALE GENOMIC DNA]</scope>
    <source>
        <strain evidence="1 2">AD002</strain>
    </source>
</reference>
<name>A0A433Q8F3_9FUNG</name>
<organism evidence="1 2">
    <name type="scientific">Jimgerdemannia flammicorona</name>
    <dbReference type="NCBI Taxonomy" id="994334"/>
    <lineage>
        <taxon>Eukaryota</taxon>
        <taxon>Fungi</taxon>
        <taxon>Fungi incertae sedis</taxon>
        <taxon>Mucoromycota</taxon>
        <taxon>Mucoromycotina</taxon>
        <taxon>Endogonomycetes</taxon>
        <taxon>Endogonales</taxon>
        <taxon>Endogonaceae</taxon>
        <taxon>Jimgerdemannia</taxon>
    </lineage>
</organism>
<dbReference type="EMBL" id="RBNJ01011308">
    <property type="protein sequence ID" value="RUS26060.1"/>
    <property type="molecule type" value="Genomic_DNA"/>
</dbReference>
<gene>
    <name evidence="1" type="ORF">BC938DRAFT_471281</name>
</gene>
<keyword evidence="2" id="KW-1185">Reference proteome</keyword>